<evidence type="ECO:0000313" key="1">
    <source>
        <dbReference type="EMBL" id="MCU7617972.1"/>
    </source>
</evidence>
<dbReference type="Proteomes" id="UP001208649">
    <property type="component" value="Unassembled WGS sequence"/>
</dbReference>
<reference evidence="2" key="1">
    <citation type="submission" date="2023-07" db="EMBL/GenBank/DDBJ databases">
        <title>Chryseobacterium sp. strain PBS4-4 Genome sequencing and assembly.</title>
        <authorList>
            <person name="Jung Y."/>
        </authorList>
    </citation>
    <scope>NUCLEOTIDE SEQUENCE [LARGE SCALE GENOMIC DNA]</scope>
    <source>
        <strain evidence="2">PBS4-4</strain>
    </source>
</reference>
<dbReference type="EMBL" id="JAOTEM010000003">
    <property type="protein sequence ID" value="MCU7617972.1"/>
    <property type="molecule type" value="Genomic_DNA"/>
</dbReference>
<accession>A0ABT2W9N7</accession>
<organism evidence="1 2">
    <name type="scientific">Chryseobacterium edaphi</name>
    <dbReference type="NCBI Taxonomy" id="2976532"/>
    <lineage>
        <taxon>Bacteria</taxon>
        <taxon>Pseudomonadati</taxon>
        <taxon>Bacteroidota</taxon>
        <taxon>Flavobacteriia</taxon>
        <taxon>Flavobacteriales</taxon>
        <taxon>Weeksellaceae</taxon>
        <taxon>Chryseobacterium group</taxon>
        <taxon>Chryseobacterium</taxon>
    </lineage>
</organism>
<dbReference type="RefSeq" id="WP_263003417.1">
    <property type="nucleotide sequence ID" value="NZ_JAOTEM010000003.1"/>
</dbReference>
<protein>
    <submittedName>
        <fullName evidence="1">Uncharacterized protein</fullName>
    </submittedName>
</protein>
<keyword evidence="2" id="KW-1185">Reference proteome</keyword>
<evidence type="ECO:0000313" key="2">
    <source>
        <dbReference type="Proteomes" id="UP001208649"/>
    </source>
</evidence>
<comment type="caution">
    <text evidence="1">The sequence shown here is derived from an EMBL/GenBank/DDBJ whole genome shotgun (WGS) entry which is preliminary data.</text>
</comment>
<sequence length="65" mass="7438">MSGRSIIAYTDTTPPELDGFCGVIIKNIILIYTPAIDEYCSRLLQCGNPTEFRYDKIYGWFINIL</sequence>
<proteinExistence type="predicted"/>
<gene>
    <name evidence="1" type="ORF">NZ698_12250</name>
</gene>
<name>A0ABT2W9N7_9FLAO</name>